<gene>
    <name evidence="1" type="ORF">NDU88_006621</name>
</gene>
<name>A0AAV7TXC4_PLEWA</name>
<organism evidence="1 2">
    <name type="scientific">Pleurodeles waltl</name>
    <name type="common">Iberian ribbed newt</name>
    <dbReference type="NCBI Taxonomy" id="8319"/>
    <lineage>
        <taxon>Eukaryota</taxon>
        <taxon>Metazoa</taxon>
        <taxon>Chordata</taxon>
        <taxon>Craniata</taxon>
        <taxon>Vertebrata</taxon>
        <taxon>Euteleostomi</taxon>
        <taxon>Amphibia</taxon>
        <taxon>Batrachia</taxon>
        <taxon>Caudata</taxon>
        <taxon>Salamandroidea</taxon>
        <taxon>Salamandridae</taxon>
        <taxon>Pleurodelinae</taxon>
        <taxon>Pleurodeles</taxon>
    </lineage>
</organism>
<dbReference type="EMBL" id="JANPWB010000006">
    <property type="protein sequence ID" value="KAJ1181414.1"/>
    <property type="molecule type" value="Genomic_DNA"/>
</dbReference>
<evidence type="ECO:0000313" key="2">
    <source>
        <dbReference type="Proteomes" id="UP001066276"/>
    </source>
</evidence>
<dbReference type="AlphaFoldDB" id="A0AAV7TXC4"/>
<comment type="caution">
    <text evidence="1">The sequence shown here is derived from an EMBL/GenBank/DDBJ whole genome shotgun (WGS) entry which is preliminary data.</text>
</comment>
<protein>
    <submittedName>
        <fullName evidence="1">Uncharacterized protein</fullName>
    </submittedName>
</protein>
<evidence type="ECO:0000313" key="1">
    <source>
        <dbReference type="EMBL" id="KAJ1181414.1"/>
    </source>
</evidence>
<accession>A0AAV7TXC4</accession>
<keyword evidence="2" id="KW-1185">Reference proteome</keyword>
<reference evidence="1" key="1">
    <citation type="journal article" date="2022" name="bioRxiv">
        <title>Sequencing and chromosome-scale assembly of the giantPleurodeles waltlgenome.</title>
        <authorList>
            <person name="Brown T."/>
            <person name="Elewa A."/>
            <person name="Iarovenko S."/>
            <person name="Subramanian E."/>
            <person name="Araus A.J."/>
            <person name="Petzold A."/>
            <person name="Susuki M."/>
            <person name="Suzuki K.-i.T."/>
            <person name="Hayashi T."/>
            <person name="Toyoda A."/>
            <person name="Oliveira C."/>
            <person name="Osipova E."/>
            <person name="Leigh N.D."/>
            <person name="Simon A."/>
            <person name="Yun M.H."/>
        </authorList>
    </citation>
    <scope>NUCLEOTIDE SEQUENCE</scope>
    <source>
        <strain evidence="1">20211129_DDA</strain>
        <tissue evidence="1">Liver</tissue>
    </source>
</reference>
<dbReference type="Proteomes" id="UP001066276">
    <property type="component" value="Chromosome 3_2"/>
</dbReference>
<proteinExistence type="predicted"/>
<sequence length="85" mass="8800">MGRGGAPVPAWRCVHGSRFAPAPEQLSSVAAALEGKVTGEAVAFRPRFGCGPFKNCNAVDVLQLEFPSGGMEEVSAQAALPFIAL</sequence>